<dbReference type="PANTHER" id="PTHR48097">
    <property type="entry name" value="L-THREONINE ALDOLASE-RELATED"/>
    <property type="match status" value="1"/>
</dbReference>
<dbReference type="Gene3D" id="3.40.640.10">
    <property type="entry name" value="Type I PLP-dependent aspartate aminotransferase-like (Major domain)"/>
    <property type="match status" value="1"/>
</dbReference>
<dbReference type="Pfam" id="PF01212">
    <property type="entry name" value="Beta_elim_lyase"/>
    <property type="match status" value="1"/>
</dbReference>
<dbReference type="NCBIfam" id="NF041359">
    <property type="entry name" value="GntG_guanitoxin"/>
    <property type="match status" value="1"/>
</dbReference>
<gene>
    <name evidence="8" type="ordered locus">bgla_1g36910</name>
</gene>
<dbReference type="PANTHER" id="PTHR48097:SF9">
    <property type="entry name" value="L-THREONINE ALDOLASE"/>
    <property type="match status" value="1"/>
</dbReference>
<evidence type="ECO:0000256" key="4">
    <source>
        <dbReference type="ARBA" id="ARBA00022898"/>
    </source>
</evidence>
<comment type="similarity">
    <text evidence="2">Belongs to the threonine aldolase family.</text>
</comment>
<dbReference type="InterPro" id="IPR015421">
    <property type="entry name" value="PyrdxlP-dep_Trfase_major"/>
</dbReference>
<dbReference type="Proteomes" id="UP000008316">
    <property type="component" value="Chromosome 1"/>
</dbReference>
<keyword evidence="9" id="KW-1185">Reference proteome</keyword>
<name>F2LFU3_BURGS</name>
<dbReference type="AlphaFoldDB" id="F2LFU3"/>
<keyword evidence="5 8" id="KW-0456">Lyase</keyword>
<dbReference type="KEGG" id="bgd:bgla_1g36910"/>
<evidence type="ECO:0000256" key="2">
    <source>
        <dbReference type="ARBA" id="ARBA00006966"/>
    </source>
</evidence>
<protein>
    <submittedName>
        <fullName evidence="8">Beta-eliminating lyase superfamily</fullName>
    </submittedName>
</protein>
<comment type="cofactor">
    <cofactor evidence="1">
        <name>pyridoxal 5'-phosphate</name>
        <dbReference type="ChEBI" id="CHEBI:597326"/>
    </cofactor>
</comment>
<evidence type="ECO:0000313" key="8">
    <source>
        <dbReference type="EMBL" id="AEA62294.1"/>
    </source>
</evidence>
<feature type="domain" description="Aromatic amino acid beta-eliminating lyase/threonine aldolase" evidence="7">
    <location>
        <begin position="27"/>
        <end position="313"/>
    </location>
</feature>
<proteinExistence type="inferred from homology"/>
<dbReference type="GO" id="GO:0006567">
    <property type="term" value="P:L-threonine catabolic process"/>
    <property type="evidence" value="ECO:0007669"/>
    <property type="project" value="TreeGrafter"/>
</dbReference>
<feature type="modified residue" description="N6-(pyridoxal phosphate)lysine" evidence="6">
    <location>
        <position position="228"/>
    </location>
</feature>
<dbReference type="SUPFAM" id="SSF53383">
    <property type="entry name" value="PLP-dependent transferases"/>
    <property type="match status" value="1"/>
</dbReference>
<dbReference type="FunFam" id="3.40.640.10:FF:000030">
    <property type="entry name" value="Low-specificity L-threonine aldolase"/>
    <property type="match status" value="1"/>
</dbReference>
<evidence type="ECO:0000256" key="6">
    <source>
        <dbReference type="PIRSR" id="PIRSR017617-1"/>
    </source>
</evidence>
<dbReference type="PIRSF" id="PIRSF017617">
    <property type="entry name" value="Thr_aldolase"/>
    <property type="match status" value="1"/>
</dbReference>
<dbReference type="HOGENOM" id="CLU_029381_0_4_4"/>
<dbReference type="InterPro" id="IPR023603">
    <property type="entry name" value="Low_specificity_L-TA-like"/>
</dbReference>
<dbReference type="EMBL" id="CP002599">
    <property type="protein sequence ID" value="AEA62294.1"/>
    <property type="molecule type" value="Genomic_DNA"/>
</dbReference>
<dbReference type="Gene3D" id="3.90.1150.10">
    <property type="entry name" value="Aspartate Aminotransferase, domain 1"/>
    <property type="match status" value="1"/>
</dbReference>
<accession>F2LFU3</accession>
<evidence type="ECO:0000256" key="1">
    <source>
        <dbReference type="ARBA" id="ARBA00001933"/>
    </source>
</evidence>
<evidence type="ECO:0000256" key="3">
    <source>
        <dbReference type="ARBA" id="ARBA00011881"/>
    </source>
</evidence>
<dbReference type="GO" id="GO:0005829">
    <property type="term" value="C:cytosol"/>
    <property type="evidence" value="ECO:0007669"/>
    <property type="project" value="TreeGrafter"/>
</dbReference>
<comment type="subunit">
    <text evidence="3">Homotetramer.</text>
</comment>
<dbReference type="CDD" id="cd06502">
    <property type="entry name" value="TA_like"/>
    <property type="match status" value="1"/>
</dbReference>
<reference evidence="8 9" key="1">
    <citation type="journal article" date="2011" name="J. Bacteriol.">
        <title>Complete genome sequence of Burkholderia gladioli BSR3.</title>
        <authorList>
            <person name="Seo Y.S."/>
            <person name="Lim J."/>
            <person name="Choi B.S."/>
            <person name="Kim H."/>
            <person name="Goo E."/>
            <person name="Lee B."/>
            <person name="Lim J.S."/>
            <person name="Choi I.Y."/>
            <person name="Moon J.S."/>
            <person name="Kim J."/>
            <person name="Hwang I."/>
        </authorList>
    </citation>
    <scope>NUCLEOTIDE SEQUENCE [LARGE SCALE GENOMIC DNA]</scope>
    <source>
        <strain evidence="8 9">BSR3</strain>
    </source>
</reference>
<sequence>MSKAAGIAPAMLRLSTHRPQEVPTMIDLRSDTCSRPTSAMREAIASAEVGDDVYGDDPSVKALEREVAELLGKEDAVYMVTGTMTNQVGIRAHTEPGDAVLFDQQAHVYILEGGAPAAISGVLPRLLPGKSGIFTPEDVANVLGVSHRFFPATIPAPPKLLCLENTHNLGGGKVWPLDSLRAVCELARSRGLALHLDGARLWHATAATGIAESEYARHFDSVSVCFSKGLGAPVGSALAGSREFIARARRFKQQIGGGFRQAGMIAAGALHALRHHRERLGEDHEHARLLAEGIAGLPGIALDPATVETNIVRFGVSSLPAGRFVDELHARGLHVLPSGADGVRAIPYLNITRRQIQEAIGIIASVAEAHAGSAGTMGGPTMQKGGAGY</sequence>
<dbReference type="STRING" id="999541.bgla_1g36910"/>
<evidence type="ECO:0000256" key="5">
    <source>
        <dbReference type="ARBA" id="ARBA00023239"/>
    </source>
</evidence>
<dbReference type="GO" id="GO:0008732">
    <property type="term" value="F:L-allo-threonine aldolase activity"/>
    <property type="evidence" value="ECO:0007669"/>
    <property type="project" value="TreeGrafter"/>
</dbReference>
<dbReference type="InterPro" id="IPR015424">
    <property type="entry name" value="PyrdxlP-dep_Trfase"/>
</dbReference>
<evidence type="ECO:0000313" key="9">
    <source>
        <dbReference type="Proteomes" id="UP000008316"/>
    </source>
</evidence>
<dbReference type="InterPro" id="IPR015422">
    <property type="entry name" value="PyrdxlP-dep_Trfase_small"/>
</dbReference>
<dbReference type="InterPro" id="IPR001597">
    <property type="entry name" value="ArAA_b-elim_lyase/Thr_aldolase"/>
</dbReference>
<dbReference type="GO" id="GO:0006545">
    <property type="term" value="P:glycine biosynthetic process"/>
    <property type="evidence" value="ECO:0007669"/>
    <property type="project" value="TreeGrafter"/>
</dbReference>
<keyword evidence="4" id="KW-0663">Pyridoxal phosphate</keyword>
<evidence type="ECO:0000259" key="7">
    <source>
        <dbReference type="Pfam" id="PF01212"/>
    </source>
</evidence>
<dbReference type="eggNOG" id="COG2008">
    <property type="taxonomic scope" value="Bacteria"/>
</dbReference>
<organism evidence="8 9">
    <name type="scientific">Burkholderia gladioli (strain BSR3)</name>
    <dbReference type="NCBI Taxonomy" id="999541"/>
    <lineage>
        <taxon>Bacteria</taxon>
        <taxon>Pseudomonadati</taxon>
        <taxon>Pseudomonadota</taxon>
        <taxon>Betaproteobacteria</taxon>
        <taxon>Burkholderiales</taxon>
        <taxon>Burkholderiaceae</taxon>
        <taxon>Burkholderia</taxon>
    </lineage>
</organism>